<dbReference type="InterPro" id="IPR054472">
    <property type="entry name" value="WHD"/>
</dbReference>
<feature type="compositionally biased region" description="Acidic residues" evidence="4">
    <location>
        <begin position="248"/>
        <end position="258"/>
    </location>
</feature>
<dbReference type="Proteomes" id="UP001165083">
    <property type="component" value="Unassembled WGS sequence"/>
</dbReference>
<evidence type="ECO:0000256" key="4">
    <source>
        <dbReference type="SAM" id="MobiDB-lite"/>
    </source>
</evidence>
<evidence type="ECO:0000313" key="7">
    <source>
        <dbReference type="Proteomes" id="UP001165083"/>
    </source>
</evidence>
<dbReference type="OrthoDB" id="10042665at2759"/>
<evidence type="ECO:0000256" key="2">
    <source>
        <dbReference type="ARBA" id="ARBA00022741"/>
    </source>
</evidence>
<dbReference type="SMART" id="SM00382">
    <property type="entry name" value="AAA"/>
    <property type="match status" value="2"/>
</dbReference>
<proteinExistence type="inferred from homology"/>
<dbReference type="Gene3D" id="1.10.8.60">
    <property type="match status" value="1"/>
</dbReference>
<dbReference type="PANTHER" id="PTHR23073">
    <property type="entry name" value="26S PROTEASOME REGULATORY SUBUNIT"/>
    <property type="match status" value="1"/>
</dbReference>
<comment type="caution">
    <text evidence="6">The sequence shown here is derived from an EMBL/GenBank/DDBJ whole genome shotgun (WGS) entry which is preliminary data.</text>
</comment>
<dbReference type="InterPro" id="IPR003959">
    <property type="entry name" value="ATPase_AAA_core"/>
</dbReference>
<dbReference type="InterPro" id="IPR003593">
    <property type="entry name" value="AAA+_ATPase"/>
</dbReference>
<feature type="region of interest" description="Disordered" evidence="4">
    <location>
        <begin position="345"/>
        <end position="369"/>
    </location>
</feature>
<comment type="similarity">
    <text evidence="1">Belongs to the AAA ATPase family.</text>
</comment>
<dbReference type="EMBL" id="BSXW01000112">
    <property type="protein sequence ID" value="GMF12314.1"/>
    <property type="molecule type" value="Genomic_DNA"/>
</dbReference>
<name>A0A9W6WGW5_9STRA</name>
<dbReference type="AlphaFoldDB" id="A0A9W6WGW5"/>
<dbReference type="InterPro" id="IPR027417">
    <property type="entry name" value="P-loop_NTPase"/>
</dbReference>
<dbReference type="GO" id="GO:0005524">
    <property type="term" value="F:ATP binding"/>
    <property type="evidence" value="ECO:0007669"/>
    <property type="project" value="UniProtKB-KW"/>
</dbReference>
<dbReference type="CDD" id="cd19481">
    <property type="entry name" value="RecA-like_protease"/>
    <property type="match status" value="1"/>
</dbReference>
<dbReference type="SUPFAM" id="SSF52540">
    <property type="entry name" value="P-loop containing nucleoside triphosphate hydrolases"/>
    <property type="match status" value="2"/>
</dbReference>
<sequence length="1062" mass="119264">MQFMVVFLYEIAFMEFSVSVTKPDSLTQTAAGAKTTLAHRQDMQERVAFLARLKSYVADLARCRLAATQRAGQRLPRVFRLADRYKLSAGETTLLQLLVVMQGCQSNAVRCQILDEDSQRRVMTCQRLSGLSEVDVAEFRDDEREHVKEGTLLVDEETYCTSLSLSNICVRVLLGRHLTSNQALKVSQTALEELLKDEGMSFGEIMDATTTTTTTTEGNVSGRKRERSDEKVEEEHEEEAADHHDTSESEMEDHEEHEDPNASAFSFIGKYKVDSKRAKRQAKADEKLLLNSADADKHHLLSSLMDPSELKPYSPENQLEYLEDRFQVVAFAIRASGARVKDQMKEAGTKQPWESSAPASAGRRELKAKQRVYSRRTQHRLALTRQAGRPLPRLEELAAKFKLNRFEQNVIVMLIGKTISPVIKNLIDGVDTSPVQRMDESVIINQILSIFCDTFQEQVAHRVFFYKSSRLLTRGLVKLHRGRWHSTAGDLVDQRVELDRRVLDWVVGLDTEMNELVEGSDLYTPKVQLDQVVLPEEHKSTILETVESYESFRRYRKKSGLEQAGMAYGAGLVLLLCGASGTGKTMTVNAVAHHLKKRVLLVDFPSLQGKRQEGVETDADLRGLFREADMSNAVLFFDECENIFRQRDGGGDRLLNALLTEIERYEGIVFLATNRPFDLDEAMHRRITAVFEFKAPDHIQRRKIWDVLLLRGALQTEPGIDWDAIALKYELSGGFIKNAILSALLKAISRNGESPVISQADIVAGCALQMRGSLHMKTFDHRVVPTSGLDELIVEDSVKDKLRRIVQFEKARSVIYGQWGFDFGQSNKQQKGVSVLICGPPGIGKLNAAKSIGFEIGRPLKVVNFGQLAADSAAETRKALRAVFDDARLMDAVLVLTGFESFGSHIEGGVIPIDSLESSPRFRMEVMRLLELMDTFPSTTILLANVDRSSSASLVQSEFCRRLKFVVEMRNPNAKLREKLWRAFFPPKAPLDTKKPIDFQRLAERYDLSSTAISDAVFRAAASAALREESKRIITMKDLSEAAEIERQKARGGAGAMDNLFV</sequence>
<dbReference type="InterPro" id="IPR050221">
    <property type="entry name" value="26S_Proteasome_ATPase"/>
</dbReference>
<dbReference type="Gene3D" id="3.40.50.300">
    <property type="entry name" value="P-loop containing nucleotide triphosphate hydrolases"/>
    <property type="match status" value="2"/>
</dbReference>
<gene>
    <name evidence="6" type="ORF">Plil01_000294200</name>
</gene>
<keyword evidence="3" id="KW-0067">ATP-binding</keyword>
<evidence type="ECO:0000256" key="1">
    <source>
        <dbReference type="ARBA" id="ARBA00006914"/>
    </source>
</evidence>
<feature type="domain" description="AAA+ ATPase" evidence="5">
    <location>
        <begin position="570"/>
        <end position="697"/>
    </location>
</feature>
<keyword evidence="2" id="KW-0547">Nucleotide-binding</keyword>
<reference evidence="6" key="1">
    <citation type="submission" date="2023-04" db="EMBL/GenBank/DDBJ databases">
        <title>Phytophthora lilii NBRC 32176.</title>
        <authorList>
            <person name="Ichikawa N."/>
            <person name="Sato H."/>
            <person name="Tonouchi N."/>
        </authorList>
    </citation>
    <scope>NUCLEOTIDE SEQUENCE</scope>
    <source>
        <strain evidence="6">NBRC 32176</strain>
    </source>
</reference>
<dbReference type="Pfam" id="PF22977">
    <property type="entry name" value="WHD"/>
    <property type="match status" value="1"/>
</dbReference>
<feature type="region of interest" description="Disordered" evidence="4">
    <location>
        <begin position="205"/>
        <end position="265"/>
    </location>
</feature>
<evidence type="ECO:0000259" key="5">
    <source>
        <dbReference type="SMART" id="SM00382"/>
    </source>
</evidence>
<dbReference type="GO" id="GO:0016887">
    <property type="term" value="F:ATP hydrolysis activity"/>
    <property type="evidence" value="ECO:0007669"/>
    <property type="project" value="InterPro"/>
</dbReference>
<organism evidence="6 7">
    <name type="scientific">Phytophthora lilii</name>
    <dbReference type="NCBI Taxonomy" id="2077276"/>
    <lineage>
        <taxon>Eukaryota</taxon>
        <taxon>Sar</taxon>
        <taxon>Stramenopiles</taxon>
        <taxon>Oomycota</taxon>
        <taxon>Peronosporomycetes</taxon>
        <taxon>Peronosporales</taxon>
        <taxon>Peronosporaceae</taxon>
        <taxon>Phytophthora</taxon>
    </lineage>
</organism>
<protein>
    <submittedName>
        <fullName evidence="6">Unnamed protein product</fullName>
    </submittedName>
</protein>
<keyword evidence="7" id="KW-1185">Reference proteome</keyword>
<feature type="domain" description="AAA+ ATPase" evidence="5">
    <location>
        <begin position="831"/>
        <end position="973"/>
    </location>
</feature>
<dbReference type="Pfam" id="PF00004">
    <property type="entry name" value="AAA"/>
    <property type="match status" value="2"/>
</dbReference>
<accession>A0A9W6WGW5</accession>
<evidence type="ECO:0000313" key="6">
    <source>
        <dbReference type="EMBL" id="GMF12314.1"/>
    </source>
</evidence>
<evidence type="ECO:0000256" key="3">
    <source>
        <dbReference type="ARBA" id="ARBA00022840"/>
    </source>
</evidence>